<dbReference type="GO" id="GO:0005634">
    <property type="term" value="C:nucleus"/>
    <property type="evidence" value="ECO:0007669"/>
    <property type="project" value="UniProtKB-SubCell"/>
</dbReference>
<evidence type="ECO:0000313" key="14">
    <source>
        <dbReference type="Proteomes" id="UP000738349"/>
    </source>
</evidence>
<dbReference type="InterPro" id="IPR035309">
    <property type="entry name" value="PSME4"/>
</dbReference>
<comment type="similarity">
    <text evidence="3">Belongs to the BLM10 family.</text>
</comment>
<evidence type="ECO:0000256" key="4">
    <source>
        <dbReference type="ARBA" id="ARBA00022490"/>
    </source>
</evidence>
<evidence type="ECO:0000256" key="6">
    <source>
        <dbReference type="ARBA" id="ARBA00022763"/>
    </source>
</evidence>
<evidence type="ECO:0000259" key="11">
    <source>
        <dbReference type="Pfam" id="PF16547"/>
    </source>
</evidence>
<keyword evidence="8" id="KW-0539">Nucleus</keyword>
<evidence type="ECO:0000256" key="5">
    <source>
        <dbReference type="ARBA" id="ARBA00022737"/>
    </source>
</evidence>
<dbReference type="Pfam" id="PF23096">
    <property type="entry name" value="HEAT_PSME4"/>
    <property type="match status" value="1"/>
</dbReference>
<dbReference type="GO" id="GO:0010499">
    <property type="term" value="P:proteasomal ubiquitin-independent protein catabolic process"/>
    <property type="evidence" value="ECO:0007669"/>
    <property type="project" value="TreeGrafter"/>
</dbReference>
<dbReference type="GO" id="GO:0016504">
    <property type="term" value="F:peptidase activator activity"/>
    <property type="evidence" value="ECO:0007669"/>
    <property type="project" value="InterPro"/>
</dbReference>
<feature type="domain" description="Proteasome activator complex subunit 4-like HEAT repeat-like" evidence="12">
    <location>
        <begin position="1372"/>
        <end position="1573"/>
    </location>
</feature>
<evidence type="ECO:0008006" key="15">
    <source>
        <dbReference type="Google" id="ProtNLM"/>
    </source>
</evidence>
<keyword evidence="14" id="KW-1185">Reference proteome</keyword>
<evidence type="ECO:0000259" key="10">
    <source>
        <dbReference type="Pfam" id="PF16507"/>
    </source>
</evidence>
<evidence type="ECO:0000256" key="3">
    <source>
        <dbReference type="ARBA" id="ARBA00005739"/>
    </source>
</evidence>
<protein>
    <recommendedName>
        <fullName evidence="15">Proteasome activator subunit 4</fullName>
    </recommendedName>
</protein>
<dbReference type="InterPro" id="IPR021843">
    <property type="entry name" value="PSME4_C"/>
</dbReference>
<gene>
    <name evidence="13" type="ORF">EDB81DRAFT_853913</name>
</gene>
<sequence length="2015" mass="228618">MDENIGPHPSGSHAALPTASASHLVANFMPYEPISRATSPGLPYSKSDEDDKKRYRPRTFAYFQQLPFQVEEESQRDAALQGILKQLYIAIKAEDFSPGALHWTRELQGWLNLKFEMTRELRAKLAKLYYSLALSPGLDATAADRFLRMVLTLTRKNHYLKPGEDLTLEWRPLWNEIKAWVLPSEVPAHQSNRRRSTKQLLKLCTHAHIYFDPADRRAMLEEFLPFFSVNELPNAFIVVGILNSLLPSHPAPVDNPQSQPSDFFPTLFHLWSIINRSKAFDVFFIDLFSRMARDHMHCSYVPFHAHGIFTKDQSDLIFTAILRLTQIPVGQANSPYTPLDYLSGAGVYVEKDKKKYPVAYMVARLIVSSLSPAALSEEDSIMTSLEGFMESIDTFFHPSNQGAWTTMLGQLTLYLTEAFVSRWNREQSGELDIPQERRINDELKKRFVLSLKEVTFMGLFSKSTRVSYYYYSALQGLAYLEPDLVLPGALQRFYPSLQGLVEVHRTTSSLNGLQMIANVMSKLKGYRCHITALLALALPGIDANDLNKTQYTLNFIQSVAFSIPMVTLSKEGSHIHDTTLAMQWVQAEMDRMERDGQNVKIDYNNELSDEDEANILRSSTTGFGEFILTLLGKVFTLLENLPDANQVRGGTPEDNVINALPAALSPLFTSLSPELFDMALEKVASFVSSHVVHQARDAMAWILNALCKVNPEKTLKVFIPMLVVSIRNEIDFNNAASDRSSGTDYLPRDRALVWYVSMLAMAVVHVGSEVLKYKEELLGIAEYMQEKCRGLPTILISNFIHHLLLNLTHTYPIDHALFEPEVIKRGIDVDDWGKTTAPADLTIRWHQPSPAEIDFAVELFASQTRSAKAQLELLMSDNPPVSRKGKNKEWSDEVSRLMQQIRLVTSGMATMFDPERAAGVINGVTVEEHDVGDEDEMMVDEEEDPLAEVAEDEELRPQFRYKAGYLLKSSDPAYGKIHDLRDELGHLLTKTHSFLNKNQEDDVNCFTALYAAYRTWITDVGIERSAHPLERHLRLYKADISAFKIKGLRKVYPRPLLIKRAEAYQLLRRKHNASARQKSELDKQLLLDLAESCLSLYADVRRVAQSAQDSSLKALIGGKPLVIPVILEKLKLAIETNDHDRIKGGMYTLLFTSLIKTLLKDWRFAPEAMRLYIKTAGIDKPSIQNLGSSALYTLIDFGKPFERMIIVDDTVVSTIRPADDVSAAINSRHQFILQRRSRVEDSKASLGLELTQLAKGAHWKIATRCAIFATNLCLRFVGVAPAEFVDLVARGTNDPHPGLRGYYLNAFTSVFTAIDMRAVYGHEYRNYLLEKETGDRNRVAIPVKKGDAAFTQRFLESFKQPDGAEYMVDSDHPGWLVWGKKFTAFRAKPLPFDSYDEVETAVRAQIGAIVTREWFSHCFEYLKQEPRDASTDRFRMSNVYLLMHVFDLMHYGKTAVTMDDIKELTTEVYGDGNDKHQHRATSEILGALLAGSSDDPPEIRNRVWEFAAPFLLKIFADDLTPENLQYWLTCLHLILDSKDPRRSHEIVDALRSFRLDMSSNAAFKESSKVQLLEFIVADGGWHFRHEAPILDDFLAHIDHPYKAVRESIGRVLSVIYKTRYHESFENVSTLLDENKADSSIGIRPYQPTEEFTSTIKEVFGRLEKWRHERTPGQQTPSSYTSGSKTVLMWLDCTLSSHECNQLVPFFPTPFMEELLHMMDVKEDPELMRLAYHVYRHLPNIPFRDGEDAEFIEALIRIGKTAASWHQRLRALVNMQVIYFRRIFLTRSAQRDLLFNAVSDMLGDSQLEVRSCASTTLAGMIRCSPRRIRDPMIAHLKARFEDELRHNPMPKRGRQVPGTETPVDVHKQITRRHAAVLGLGALIEAFPYATPPPEWMPEVLANLARRAAGDPGVVGKATKTILSEFKKTRQDSWTVDQKDGRGHEYNALLTVRSISHQNNWKTWRAYCGRATLRNAASFEGQSEFNLAACGKGNGPIARASGLSEVQRGVAEMVYRE</sequence>
<proteinExistence type="inferred from homology"/>
<comment type="caution">
    <text evidence="13">The sequence shown here is derived from an EMBL/GenBank/DDBJ whole genome shotgun (WGS) entry which is preliminary data.</text>
</comment>
<dbReference type="InterPro" id="IPR032430">
    <property type="entry name" value="Blm10_mid"/>
</dbReference>
<dbReference type="GO" id="GO:0005829">
    <property type="term" value="C:cytosol"/>
    <property type="evidence" value="ECO:0007669"/>
    <property type="project" value="TreeGrafter"/>
</dbReference>
<evidence type="ECO:0000256" key="7">
    <source>
        <dbReference type="ARBA" id="ARBA00023204"/>
    </source>
</evidence>
<dbReference type="Pfam" id="PF16507">
    <property type="entry name" value="HEAT_PSME4_mid"/>
    <property type="match status" value="1"/>
</dbReference>
<dbReference type="PANTHER" id="PTHR32170">
    <property type="entry name" value="PROTEASOME ACTIVATOR COMPLEX SUBUNIT 4"/>
    <property type="match status" value="1"/>
</dbReference>
<evidence type="ECO:0000256" key="8">
    <source>
        <dbReference type="ARBA" id="ARBA00023242"/>
    </source>
</evidence>
<evidence type="ECO:0000259" key="12">
    <source>
        <dbReference type="Pfam" id="PF23096"/>
    </source>
</evidence>
<keyword evidence="7" id="KW-0234">DNA repair</keyword>
<feature type="domain" description="Proteasome activator Blm10 N-terminal" evidence="11">
    <location>
        <begin position="33"/>
        <end position="99"/>
    </location>
</feature>
<keyword evidence="5" id="KW-0677">Repeat</keyword>
<dbReference type="Pfam" id="PF11919">
    <property type="entry name" value="PSME4_C"/>
    <property type="match status" value="1"/>
</dbReference>
<evidence type="ECO:0000256" key="2">
    <source>
        <dbReference type="ARBA" id="ARBA00004496"/>
    </source>
</evidence>
<dbReference type="Proteomes" id="UP000738349">
    <property type="component" value="Unassembled WGS sequence"/>
</dbReference>
<evidence type="ECO:0000256" key="1">
    <source>
        <dbReference type="ARBA" id="ARBA00004123"/>
    </source>
</evidence>
<name>A0A9P9JDL3_9HYPO</name>
<evidence type="ECO:0000313" key="13">
    <source>
        <dbReference type="EMBL" id="KAH7161573.1"/>
    </source>
</evidence>
<dbReference type="SUPFAM" id="SSF48371">
    <property type="entry name" value="ARM repeat"/>
    <property type="match status" value="1"/>
</dbReference>
<dbReference type="PANTHER" id="PTHR32170:SF3">
    <property type="entry name" value="PROTEASOME ACTIVATOR COMPLEX SUBUNIT 4"/>
    <property type="match status" value="1"/>
</dbReference>
<accession>A0A9P9JDL3</accession>
<dbReference type="Pfam" id="PF16547">
    <property type="entry name" value="BLM10_N"/>
    <property type="match status" value="1"/>
</dbReference>
<dbReference type="GO" id="GO:0006281">
    <property type="term" value="P:DNA repair"/>
    <property type="evidence" value="ECO:0007669"/>
    <property type="project" value="UniProtKB-KW"/>
</dbReference>
<dbReference type="InterPro" id="IPR032372">
    <property type="entry name" value="Blm10_N"/>
</dbReference>
<comment type="subcellular location">
    <subcellularLocation>
        <location evidence="2">Cytoplasm</location>
    </subcellularLocation>
    <subcellularLocation>
        <location evidence="1">Nucleus</location>
    </subcellularLocation>
</comment>
<feature type="domain" description="Proteasome activator complex subunit 4 C-terminal" evidence="9">
    <location>
        <begin position="1869"/>
        <end position="1943"/>
    </location>
</feature>
<dbReference type="InterPro" id="IPR055455">
    <property type="entry name" value="HEAT_PSME4"/>
</dbReference>
<feature type="domain" description="Proteasome activator Blm10 middle HEAT repeats region" evidence="10">
    <location>
        <begin position="385"/>
        <end position="912"/>
    </location>
</feature>
<dbReference type="EMBL" id="JAGMUV010000004">
    <property type="protein sequence ID" value="KAH7161573.1"/>
    <property type="molecule type" value="Genomic_DNA"/>
</dbReference>
<evidence type="ECO:0000259" key="9">
    <source>
        <dbReference type="Pfam" id="PF11919"/>
    </source>
</evidence>
<dbReference type="InterPro" id="IPR016024">
    <property type="entry name" value="ARM-type_fold"/>
</dbReference>
<keyword evidence="4" id="KW-0963">Cytoplasm</keyword>
<dbReference type="GO" id="GO:0070628">
    <property type="term" value="F:proteasome binding"/>
    <property type="evidence" value="ECO:0007669"/>
    <property type="project" value="InterPro"/>
</dbReference>
<dbReference type="OrthoDB" id="17907at2759"/>
<keyword evidence="6" id="KW-0227">DNA damage</keyword>
<organism evidence="13 14">
    <name type="scientific">Dactylonectria macrodidyma</name>
    <dbReference type="NCBI Taxonomy" id="307937"/>
    <lineage>
        <taxon>Eukaryota</taxon>
        <taxon>Fungi</taxon>
        <taxon>Dikarya</taxon>
        <taxon>Ascomycota</taxon>
        <taxon>Pezizomycotina</taxon>
        <taxon>Sordariomycetes</taxon>
        <taxon>Hypocreomycetidae</taxon>
        <taxon>Hypocreales</taxon>
        <taxon>Nectriaceae</taxon>
        <taxon>Dactylonectria</taxon>
    </lineage>
</organism>
<reference evidence="13" key="1">
    <citation type="journal article" date="2021" name="Nat. Commun.">
        <title>Genetic determinants of endophytism in the Arabidopsis root mycobiome.</title>
        <authorList>
            <person name="Mesny F."/>
            <person name="Miyauchi S."/>
            <person name="Thiergart T."/>
            <person name="Pickel B."/>
            <person name="Atanasova L."/>
            <person name="Karlsson M."/>
            <person name="Huettel B."/>
            <person name="Barry K.W."/>
            <person name="Haridas S."/>
            <person name="Chen C."/>
            <person name="Bauer D."/>
            <person name="Andreopoulos W."/>
            <person name="Pangilinan J."/>
            <person name="LaButti K."/>
            <person name="Riley R."/>
            <person name="Lipzen A."/>
            <person name="Clum A."/>
            <person name="Drula E."/>
            <person name="Henrissat B."/>
            <person name="Kohler A."/>
            <person name="Grigoriev I.V."/>
            <person name="Martin F.M."/>
            <person name="Hacquard S."/>
        </authorList>
    </citation>
    <scope>NUCLEOTIDE SEQUENCE</scope>
    <source>
        <strain evidence="13">MPI-CAGE-AT-0147</strain>
    </source>
</reference>